<dbReference type="GO" id="GO:0005886">
    <property type="term" value="C:plasma membrane"/>
    <property type="evidence" value="ECO:0007669"/>
    <property type="project" value="UniProtKB-SubCell"/>
</dbReference>
<dbReference type="Proteomes" id="UP000580654">
    <property type="component" value="Unassembled WGS sequence"/>
</dbReference>
<dbReference type="InterPro" id="IPR051311">
    <property type="entry name" value="DedA_domain"/>
</dbReference>
<dbReference type="EMBL" id="JACIJD010000042">
    <property type="protein sequence ID" value="MBB5696428.1"/>
    <property type="molecule type" value="Genomic_DNA"/>
</dbReference>
<evidence type="ECO:0000256" key="1">
    <source>
        <dbReference type="ARBA" id="ARBA00004651"/>
    </source>
</evidence>
<comment type="subcellular location">
    <subcellularLocation>
        <location evidence="1">Cell membrane</location>
        <topology evidence="1">Multi-pass membrane protein</topology>
    </subcellularLocation>
</comment>
<dbReference type="Pfam" id="PF09335">
    <property type="entry name" value="VTT_dom"/>
    <property type="match status" value="1"/>
</dbReference>
<keyword evidence="5 6" id="KW-0472">Membrane</keyword>
<comment type="caution">
    <text evidence="8">The sequence shown here is derived from an EMBL/GenBank/DDBJ whole genome shotgun (WGS) entry which is preliminary data.</text>
</comment>
<gene>
    <name evidence="8" type="ORF">FHS87_004499</name>
</gene>
<keyword evidence="9" id="KW-1185">Reference proteome</keyword>
<evidence type="ECO:0000256" key="2">
    <source>
        <dbReference type="ARBA" id="ARBA00022475"/>
    </source>
</evidence>
<feature type="transmembrane region" description="Helical" evidence="6">
    <location>
        <begin position="56"/>
        <end position="74"/>
    </location>
</feature>
<accession>A0A840Y5K8</accession>
<reference evidence="8 9" key="1">
    <citation type="submission" date="2020-08" db="EMBL/GenBank/DDBJ databases">
        <title>Genomic Encyclopedia of Type Strains, Phase IV (KMG-IV): sequencing the most valuable type-strain genomes for metagenomic binning, comparative biology and taxonomic classification.</title>
        <authorList>
            <person name="Goeker M."/>
        </authorList>
    </citation>
    <scope>NUCLEOTIDE SEQUENCE [LARGE SCALE GENOMIC DNA]</scope>
    <source>
        <strain evidence="8 9">DSM 25622</strain>
    </source>
</reference>
<feature type="domain" description="VTT" evidence="7">
    <location>
        <begin position="32"/>
        <end position="161"/>
    </location>
</feature>
<evidence type="ECO:0000313" key="9">
    <source>
        <dbReference type="Proteomes" id="UP000580654"/>
    </source>
</evidence>
<dbReference type="PANTHER" id="PTHR42709">
    <property type="entry name" value="ALKALINE PHOSPHATASE LIKE PROTEIN"/>
    <property type="match status" value="1"/>
</dbReference>
<keyword evidence="4 6" id="KW-1133">Transmembrane helix</keyword>
<feature type="transmembrane region" description="Helical" evidence="6">
    <location>
        <begin position="7"/>
        <end position="25"/>
    </location>
</feature>
<evidence type="ECO:0000259" key="7">
    <source>
        <dbReference type="Pfam" id="PF09335"/>
    </source>
</evidence>
<evidence type="ECO:0000256" key="5">
    <source>
        <dbReference type="ARBA" id="ARBA00023136"/>
    </source>
</evidence>
<dbReference type="PANTHER" id="PTHR42709:SF6">
    <property type="entry name" value="UNDECAPRENYL PHOSPHATE TRANSPORTER A"/>
    <property type="match status" value="1"/>
</dbReference>
<evidence type="ECO:0000256" key="4">
    <source>
        <dbReference type="ARBA" id="ARBA00022989"/>
    </source>
</evidence>
<proteinExistence type="predicted"/>
<evidence type="ECO:0000256" key="6">
    <source>
        <dbReference type="SAM" id="Phobius"/>
    </source>
</evidence>
<organism evidence="8 9">
    <name type="scientific">Muricoccus pecuniae</name>
    <dbReference type="NCBI Taxonomy" id="693023"/>
    <lineage>
        <taxon>Bacteria</taxon>
        <taxon>Pseudomonadati</taxon>
        <taxon>Pseudomonadota</taxon>
        <taxon>Alphaproteobacteria</taxon>
        <taxon>Acetobacterales</taxon>
        <taxon>Roseomonadaceae</taxon>
        <taxon>Muricoccus</taxon>
    </lineage>
</organism>
<dbReference type="RefSeq" id="WP_184521731.1">
    <property type="nucleotide sequence ID" value="NZ_JACIJD010000042.1"/>
</dbReference>
<feature type="transmembrane region" description="Helical" evidence="6">
    <location>
        <begin position="176"/>
        <end position="195"/>
    </location>
</feature>
<feature type="transmembrane region" description="Helical" evidence="6">
    <location>
        <begin position="141"/>
        <end position="164"/>
    </location>
</feature>
<dbReference type="InterPro" id="IPR032816">
    <property type="entry name" value="VTT_dom"/>
</dbReference>
<name>A0A840Y5K8_9PROT</name>
<evidence type="ECO:0000313" key="8">
    <source>
        <dbReference type="EMBL" id="MBB5696428.1"/>
    </source>
</evidence>
<sequence length="216" mass="22400">MDPLGDLMAWAAPLGLAGLLAIGAVERIIPILPSYGLLVAIGIGAADGLWPAPLAILAVTLGGTAACLACYSIVMSMGEAMARRVLQWSARILGLSPGRVAQWVEACQDRQVLIAFGAQLVPTIRLVTPAMAGILRAEPRAFLLATAAGIAAWNGLFIGVGFVAAQVSSDINVSSLALKLLVGLIVTEATVVLLWRRHRRAAAGPAPLHPLQDHAP</sequence>
<protein>
    <submittedName>
        <fullName evidence="8">Membrane protein DedA with SNARE-associated domain</fullName>
    </submittedName>
</protein>
<evidence type="ECO:0000256" key="3">
    <source>
        <dbReference type="ARBA" id="ARBA00022692"/>
    </source>
</evidence>
<dbReference type="AlphaFoldDB" id="A0A840Y5K8"/>
<keyword evidence="2" id="KW-1003">Cell membrane</keyword>
<keyword evidence="3 6" id="KW-0812">Transmembrane</keyword>